<feature type="compositionally biased region" description="Low complexity" evidence="1">
    <location>
        <begin position="29"/>
        <end position="45"/>
    </location>
</feature>
<reference evidence="2 3" key="1">
    <citation type="journal article" date="2020" name="Mol. Biol. Evol.">
        <title>Distinct Expression and Methylation Patterns for Genes with Different Fates following a Single Whole-Genome Duplication in Flowering Plants.</title>
        <authorList>
            <person name="Shi T."/>
            <person name="Rahmani R.S."/>
            <person name="Gugger P.F."/>
            <person name="Wang M."/>
            <person name="Li H."/>
            <person name="Zhang Y."/>
            <person name="Li Z."/>
            <person name="Wang Q."/>
            <person name="Van de Peer Y."/>
            <person name="Marchal K."/>
            <person name="Chen J."/>
        </authorList>
    </citation>
    <scope>NUCLEOTIDE SEQUENCE [LARGE SCALE GENOMIC DNA]</scope>
    <source>
        <tissue evidence="2">Leaf</tissue>
    </source>
</reference>
<keyword evidence="3" id="KW-1185">Reference proteome</keyword>
<feature type="region of interest" description="Disordered" evidence="1">
    <location>
        <begin position="29"/>
        <end position="50"/>
    </location>
</feature>
<name>A0A822YBI8_NELNU</name>
<dbReference type="AlphaFoldDB" id="A0A822YBI8"/>
<dbReference type="EMBL" id="DUZY01000002">
    <property type="protein sequence ID" value="DAD29797.1"/>
    <property type="molecule type" value="Genomic_DNA"/>
</dbReference>
<dbReference type="Proteomes" id="UP000607653">
    <property type="component" value="Unassembled WGS sequence"/>
</dbReference>
<organism evidence="2 3">
    <name type="scientific">Nelumbo nucifera</name>
    <name type="common">Sacred lotus</name>
    <dbReference type="NCBI Taxonomy" id="4432"/>
    <lineage>
        <taxon>Eukaryota</taxon>
        <taxon>Viridiplantae</taxon>
        <taxon>Streptophyta</taxon>
        <taxon>Embryophyta</taxon>
        <taxon>Tracheophyta</taxon>
        <taxon>Spermatophyta</taxon>
        <taxon>Magnoliopsida</taxon>
        <taxon>Proteales</taxon>
        <taxon>Nelumbonaceae</taxon>
        <taxon>Nelumbo</taxon>
    </lineage>
</organism>
<proteinExistence type="predicted"/>
<sequence>MVTKPTIAVRRSQSSRSRIAIVSIISIPNPSSAAPPSSLPPSSTSDYNDTYEDDVHVVAHSTSKVEQASNAHNFGSQVHR</sequence>
<protein>
    <submittedName>
        <fullName evidence="2">Uncharacterized protein</fullName>
    </submittedName>
</protein>
<accession>A0A822YBI8</accession>
<evidence type="ECO:0000313" key="2">
    <source>
        <dbReference type="EMBL" id="DAD29797.1"/>
    </source>
</evidence>
<evidence type="ECO:0000313" key="3">
    <source>
        <dbReference type="Proteomes" id="UP000607653"/>
    </source>
</evidence>
<gene>
    <name evidence="2" type="ORF">HUJ06_031265</name>
</gene>
<comment type="caution">
    <text evidence="2">The sequence shown here is derived from an EMBL/GenBank/DDBJ whole genome shotgun (WGS) entry which is preliminary data.</text>
</comment>
<evidence type="ECO:0000256" key="1">
    <source>
        <dbReference type="SAM" id="MobiDB-lite"/>
    </source>
</evidence>